<feature type="active site" evidence="12">
    <location>
        <position position="252"/>
    </location>
</feature>
<evidence type="ECO:0000256" key="12">
    <source>
        <dbReference type="HAMAP-Rule" id="MF_01807"/>
    </source>
</evidence>
<comment type="function">
    <text evidence="12">Site-specific tyrosine recombinase, which acts by catalyzing the cutting and rejoining of the recombining DNA molecules. The XerC-XerD complex is essential to convert dimers of the bacterial chromosome into monomers to permit their segregation at cell division. It also contributes to the segregational stability of plasmids.</text>
</comment>
<evidence type="ECO:0000256" key="4">
    <source>
        <dbReference type="ARBA" id="ARBA00015810"/>
    </source>
</evidence>
<evidence type="ECO:0000256" key="7">
    <source>
        <dbReference type="ARBA" id="ARBA00022829"/>
    </source>
</evidence>
<dbReference type="Pfam" id="PF02899">
    <property type="entry name" value="Phage_int_SAM_1"/>
    <property type="match status" value="1"/>
</dbReference>
<sequence length="303" mass="34738">MATNNFLDSYFIDFKNYLIIDQGKAENTVTSYLRDLNKFQQYLQQQAITSLNDIDQSTIQLYLAKLKADNYAASSTSRMISVLKQFFLFLLKEGVISKNPMYMIQSPKKAQHLPKALSMKQVEAIIEAPDIKTAWGLRDRAIFELMYASGLRVSELTHLSLDELHLDLGFIQTLGKGNKERIVPIGDEAAYWIEKYLEEVRPSFSKKSSKTTNALFLTERGAMFTRQGIWKNLNKYVQQAGITQSVSPHMLRHSFATHLLENGADLRMVQELLGHSNISTTQIYTHISKQRLQEVYRKAFPRA</sequence>
<comment type="similarity">
    <text evidence="2">Belongs to the 'phage' integrase family. XerC subfamily.</text>
</comment>
<dbReference type="Proteomes" id="UP001315967">
    <property type="component" value="Chromosome"/>
</dbReference>
<evidence type="ECO:0000256" key="1">
    <source>
        <dbReference type="ARBA" id="ARBA00004496"/>
    </source>
</evidence>
<dbReference type="InterPro" id="IPR004107">
    <property type="entry name" value="Integrase_SAM-like_N"/>
</dbReference>
<dbReference type="CDD" id="cd00798">
    <property type="entry name" value="INT_XerDC_C"/>
    <property type="match status" value="1"/>
</dbReference>
<feature type="domain" description="Tyr recombinase" evidence="13">
    <location>
        <begin position="112"/>
        <end position="297"/>
    </location>
</feature>
<dbReference type="PROSITE" id="PS51898">
    <property type="entry name" value="TYR_RECOMBINASE"/>
    <property type="match status" value="1"/>
</dbReference>
<feature type="domain" description="Core-binding (CB)" evidence="14">
    <location>
        <begin position="5"/>
        <end position="91"/>
    </location>
</feature>
<comment type="subunit">
    <text evidence="12">Forms a cyclic heterotetrameric complex composed of two molecules of XerC and two molecules of XerD.</text>
</comment>
<protein>
    <recommendedName>
        <fullName evidence="4 12">Tyrosine recombinase XerD</fullName>
    </recommendedName>
</protein>
<evidence type="ECO:0000256" key="9">
    <source>
        <dbReference type="ARBA" id="ARBA00023125"/>
    </source>
</evidence>
<evidence type="ECO:0000256" key="8">
    <source>
        <dbReference type="ARBA" id="ARBA00022908"/>
    </source>
</evidence>
<keyword evidence="7 12" id="KW-0159">Chromosome partition</keyword>
<keyword evidence="9 12" id="KW-0238">DNA-binding</keyword>
<gene>
    <name evidence="12 15" type="primary">xerD</name>
    <name evidence="15" type="ORF">NRE15_02560</name>
</gene>
<dbReference type="InterPro" id="IPR011931">
    <property type="entry name" value="Recomb_XerC"/>
</dbReference>
<dbReference type="HAMAP" id="MF_01808">
    <property type="entry name" value="Recomb_XerC_XerD"/>
    <property type="match status" value="1"/>
</dbReference>
<dbReference type="InterPro" id="IPR002104">
    <property type="entry name" value="Integrase_catalytic"/>
</dbReference>
<dbReference type="InterPro" id="IPR044068">
    <property type="entry name" value="CB"/>
</dbReference>
<evidence type="ECO:0000256" key="10">
    <source>
        <dbReference type="ARBA" id="ARBA00023172"/>
    </source>
</evidence>
<dbReference type="NCBIfam" id="NF040815">
    <property type="entry name" value="recomb_XerA_Arch"/>
    <property type="match status" value="1"/>
</dbReference>
<dbReference type="NCBIfam" id="NF001399">
    <property type="entry name" value="PRK00283.1"/>
    <property type="match status" value="1"/>
</dbReference>
<dbReference type="InterPro" id="IPR011010">
    <property type="entry name" value="DNA_brk_join_enz"/>
</dbReference>
<evidence type="ECO:0000256" key="3">
    <source>
        <dbReference type="ARBA" id="ARBA00010450"/>
    </source>
</evidence>
<keyword evidence="11 12" id="KW-0131">Cell cycle</keyword>
<keyword evidence="16" id="KW-1185">Reference proteome</keyword>
<reference evidence="15 16" key="1">
    <citation type="submission" date="2022-08" db="EMBL/GenBank/DDBJ databases">
        <title>Aerococcaceae sp. nov isolated from spoiled eye mask.</title>
        <authorList>
            <person name="Zhou G."/>
            <person name="Xie X.-B."/>
            <person name="Shi Q.-S."/>
            <person name="Wang Y.-S."/>
            <person name="Wen X."/>
            <person name="Peng H."/>
            <person name="Yang X.-J."/>
            <person name="Tao H.-B."/>
            <person name="Huang X.-M."/>
        </authorList>
    </citation>
    <scope>NUCLEOTIDE SEQUENCE [LARGE SCALE GENOMIC DNA]</scope>
    <source>
        <strain evidence="16">DM20194951</strain>
    </source>
</reference>
<keyword evidence="6 12" id="KW-0132">Cell division</keyword>
<dbReference type="NCBIfam" id="TIGR02224">
    <property type="entry name" value="recomb_XerC"/>
    <property type="match status" value="1"/>
</dbReference>
<dbReference type="PROSITE" id="PS51900">
    <property type="entry name" value="CB"/>
    <property type="match status" value="1"/>
</dbReference>
<evidence type="ECO:0000256" key="2">
    <source>
        <dbReference type="ARBA" id="ARBA00006657"/>
    </source>
</evidence>
<dbReference type="PANTHER" id="PTHR30349">
    <property type="entry name" value="PHAGE INTEGRASE-RELATED"/>
    <property type="match status" value="1"/>
</dbReference>
<dbReference type="InterPro" id="IPR023009">
    <property type="entry name" value="Tyrosine_recombinase_XerC/XerD"/>
</dbReference>
<keyword evidence="10 12" id="KW-0233">DNA recombination</keyword>
<dbReference type="InterPro" id="IPR050090">
    <property type="entry name" value="Tyrosine_recombinase_XerCD"/>
</dbReference>
<evidence type="ECO:0000259" key="14">
    <source>
        <dbReference type="PROSITE" id="PS51900"/>
    </source>
</evidence>
<dbReference type="Gene3D" id="1.10.150.130">
    <property type="match status" value="1"/>
</dbReference>
<evidence type="ECO:0000256" key="5">
    <source>
        <dbReference type="ARBA" id="ARBA00022490"/>
    </source>
</evidence>
<keyword evidence="8 12" id="KW-0229">DNA integration</keyword>
<accession>A0ABY5P735</accession>
<comment type="subcellular location">
    <subcellularLocation>
        <location evidence="1 12">Cytoplasm</location>
    </subcellularLocation>
</comment>
<dbReference type="PANTHER" id="PTHR30349:SF81">
    <property type="entry name" value="TYROSINE RECOMBINASE XERC"/>
    <property type="match status" value="1"/>
</dbReference>
<dbReference type="InterPro" id="IPR010998">
    <property type="entry name" value="Integrase_recombinase_N"/>
</dbReference>
<dbReference type="RefSeq" id="WP_313794051.1">
    <property type="nucleotide sequence ID" value="NZ_CP102453.1"/>
</dbReference>
<organism evidence="15 16">
    <name type="scientific">Fundicoccus culcitae</name>
    <dbReference type="NCBI Taxonomy" id="2969821"/>
    <lineage>
        <taxon>Bacteria</taxon>
        <taxon>Bacillati</taxon>
        <taxon>Bacillota</taxon>
        <taxon>Bacilli</taxon>
        <taxon>Lactobacillales</taxon>
        <taxon>Aerococcaceae</taxon>
        <taxon>Fundicoccus</taxon>
    </lineage>
</organism>
<dbReference type="InterPro" id="IPR013762">
    <property type="entry name" value="Integrase-like_cat_sf"/>
</dbReference>
<proteinExistence type="inferred from homology"/>
<feature type="active site" description="O-(3'-phospho-DNA)-tyrosine intermediate" evidence="12">
    <location>
        <position position="284"/>
    </location>
</feature>
<evidence type="ECO:0000259" key="13">
    <source>
        <dbReference type="PROSITE" id="PS51898"/>
    </source>
</evidence>
<feature type="active site" evidence="12">
    <location>
        <position position="249"/>
    </location>
</feature>
<dbReference type="SUPFAM" id="SSF56349">
    <property type="entry name" value="DNA breaking-rejoining enzymes"/>
    <property type="match status" value="1"/>
</dbReference>
<feature type="active site" evidence="12">
    <location>
        <position position="275"/>
    </location>
</feature>
<comment type="similarity">
    <text evidence="3 12">Belongs to the 'phage' integrase family. XerD subfamily.</text>
</comment>
<feature type="active site" evidence="12">
    <location>
        <position position="152"/>
    </location>
</feature>
<dbReference type="Pfam" id="PF00589">
    <property type="entry name" value="Phage_integrase"/>
    <property type="match status" value="1"/>
</dbReference>
<keyword evidence="5 12" id="KW-0963">Cytoplasm</keyword>
<feature type="active site" evidence="12">
    <location>
        <position position="176"/>
    </location>
</feature>
<evidence type="ECO:0000256" key="11">
    <source>
        <dbReference type="ARBA" id="ARBA00023306"/>
    </source>
</evidence>
<dbReference type="EMBL" id="CP102453">
    <property type="protein sequence ID" value="UUX34551.1"/>
    <property type="molecule type" value="Genomic_DNA"/>
</dbReference>
<evidence type="ECO:0000313" key="16">
    <source>
        <dbReference type="Proteomes" id="UP001315967"/>
    </source>
</evidence>
<name>A0ABY5P735_9LACT</name>
<dbReference type="HAMAP" id="MF_01807">
    <property type="entry name" value="Recomb_XerD"/>
    <property type="match status" value="1"/>
</dbReference>
<dbReference type="NCBIfam" id="TIGR02225">
    <property type="entry name" value="recomb_XerD"/>
    <property type="match status" value="1"/>
</dbReference>
<dbReference type="InterPro" id="IPR011932">
    <property type="entry name" value="Recomb_XerD"/>
</dbReference>
<dbReference type="Gene3D" id="1.10.443.10">
    <property type="entry name" value="Intergrase catalytic core"/>
    <property type="match status" value="1"/>
</dbReference>
<evidence type="ECO:0000313" key="15">
    <source>
        <dbReference type="EMBL" id="UUX34551.1"/>
    </source>
</evidence>
<evidence type="ECO:0000256" key="6">
    <source>
        <dbReference type="ARBA" id="ARBA00022618"/>
    </source>
</evidence>